<dbReference type="Proteomes" id="UP000000768">
    <property type="component" value="Chromosome 9"/>
</dbReference>
<dbReference type="AlphaFoldDB" id="A0A1Z5R1B0"/>
<sequence>MHDIIVFSEFCYHHVMHGNNGKEWILAGVPSPKELKPCSLNSWNGCREFPAAVERIEDLQKESSLHLELPVPTRIQDKMKLTAVDYF</sequence>
<organism evidence="1 2">
    <name type="scientific">Sorghum bicolor</name>
    <name type="common">Sorghum</name>
    <name type="synonym">Sorghum vulgare</name>
    <dbReference type="NCBI Taxonomy" id="4558"/>
    <lineage>
        <taxon>Eukaryota</taxon>
        <taxon>Viridiplantae</taxon>
        <taxon>Streptophyta</taxon>
        <taxon>Embryophyta</taxon>
        <taxon>Tracheophyta</taxon>
        <taxon>Spermatophyta</taxon>
        <taxon>Magnoliopsida</taxon>
        <taxon>Liliopsida</taxon>
        <taxon>Poales</taxon>
        <taxon>Poaceae</taxon>
        <taxon>PACMAD clade</taxon>
        <taxon>Panicoideae</taxon>
        <taxon>Andropogonodae</taxon>
        <taxon>Andropogoneae</taxon>
        <taxon>Sorghinae</taxon>
        <taxon>Sorghum</taxon>
    </lineage>
</organism>
<dbReference type="InParanoid" id="A0A1Z5R1B0"/>
<name>A0A1Z5R1B0_SORBI</name>
<reference evidence="2" key="2">
    <citation type="journal article" date="2018" name="Plant J.">
        <title>The Sorghum bicolor reference genome: improved assembly, gene annotations, a transcriptome atlas, and signatures of genome organization.</title>
        <authorList>
            <person name="McCormick R.F."/>
            <person name="Truong S.K."/>
            <person name="Sreedasyam A."/>
            <person name="Jenkins J."/>
            <person name="Shu S."/>
            <person name="Sims D."/>
            <person name="Kennedy M."/>
            <person name="Amirebrahimi M."/>
            <person name="Weers B.D."/>
            <person name="McKinley B."/>
            <person name="Mattison A."/>
            <person name="Morishige D.T."/>
            <person name="Grimwood J."/>
            <person name="Schmutz J."/>
            <person name="Mullet J.E."/>
        </authorList>
    </citation>
    <scope>NUCLEOTIDE SEQUENCE [LARGE SCALE GENOMIC DNA]</scope>
    <source>
        <strain evidence="2">cv. BTx623</strain>
    </source>
</reference>
<keyword evidence="2" id="KW-1185">Reference proteome</keyword>
<accession>A0A1Z5R1B0</accession>
<dbReference type="EMBL" id="CM000768">
    <property type="protein sequence ID" value="OQU77572.1"/>
    <property type="molecule type" value="Genomic_DNA"/>
</dbReference>
<proteinExistence type="predicted"/>
<protein>
    <submittedName>
        <fullName evidence="1">Uncharacterized protein</fullName>
    </submittedName>
</protein>
<reference evidence="1 2" key="1">
    <citation type="journal article" date="2009" name="Nature">
        <title>The Sorghum bicolor genome and the diversification of grasses.</title>
        <authorList>
            <person name="Paterson A.H."/>
            <person name="Bowers J.E."/>
            <person name="Bruggmann R."/>
            <person name="Dubchak I."/>
            <person name="Grimwood J."/>
            <person name="Gundlach H."/>
            <person name="Haberer G."/>
            <person name="Hellsten U."/>
            <person name="Mitros T."/>
            <person name="Poliakov A."/>
            <person name="Schmutz J."/>
            <person name="Spannagl M."/>
            <person name="Tang H."/>
            <person name="Wang X."/>
            <person name="Wicker T."/>
            <person name="Bharti A.K."/>
            <person name="Chapman J."/>
            <person name="Feltus F.A."/>
            <person name="Gowik U."/>
            <person name="Grigoriev I.V."/>
            <person name="Lyons E."/>
            <person name="Maher C.A."/>
            <person name="Martis M."/>
            <person name="Narechania A."/>
            <person name="Otillar R.P."/>
            <person name="Penning B.W."/>
            <person name="Salamov A.A."/>
            <person name="Wang Y."/>
            <person name="Zhang L."/>
            <person name="Carpita N.C."/>
            <person name="Freeling M."/>
            <person name="Gingle A.R."/>
            <person name="Hash C.T."/>
            <person name="Keller B."/>
            <person name="Klein P."/>
            <person name="Kresovich S."/>
            <person name="McCann M.C."/>
            <person name="Ming R."/>
            <person name="Peterson D.G."/>
            <person name="Mehboob-ur-Rahman"/>
            <person name="Ware D."/>
            <person name="Westhoff P."/>
            <person name="Mayer K.F."/>
            <person name="Messing J."/>
            <person name="Rokhsar D.S."/>
        </authorList>
    </citation>
    <scope>NUCLEOTIDE SEQUENCE [LARGE SCALE GENOMIC DNA]</scope>
    <source>
        <strain evidence="2">cv. BTx623</strain>
    </source>
</reference>
<evidence type="ECO:0000313" key="2">
    <source>
        <dbReference type="Proteomes" id="UP000000768"/>
    </source>
</evidence>
<dbReference type="Gramene" id="OQU77572">
    <property type="protein sequence ID" value="OQU77572"/>
    <property type="gene ID" value="SORBI_3009G070066"/>
</dbReference>
<evidence type="ECO:0000313" key="1">
    <source>
        <dbReference type="EMBL" id="OQU77572.1"/>
    </source>
</evidence>
<gene>
    <name evidence="1" type="ORF">SORBI_3009G070066</name>
</gene>